<proteinExistence type="predicted"/>
<dbReference type="PROSITE" id="PS51123">
    <property type="entry name" value="OMPA_2"/>
    <property type="match status" value="1"/>
</dbReference>
<dbReference type="GO" id="GO:0016020">
    <property type="term" value="C:membrane"/>
    <property type="evidence" value="ECO:0007669"/>
    <property type="project" value="UniProtKB-UniRule"/>
</dbReference>
<gene>
    <name evidence="4" type="ORF">H0E82_16295</name>
</gene>
<feature type="transmembrane region" description="Helical" evidence="2">
    <location>
        <begin position="231"/>
        <end position="251"/>
    </location>
</feature>
<dbReference type="AlphaFoldDB" id="A0A7Z0QSV3"/>
<dbReference type="CDD" id="cd07185">
    <property type="entry name" value="OmpA_C-like"/>
    <property type="match status" value="1"/>
</dbReference>
<evidence type="ECO:0000256" key="2">
    <source>
        <dbReference type="SAM" id="Phobius"/>
    </source>
</evidence>
<comment type="caution">
    <text evidence="4">The sequence shown here is derived from an EMBL/GenBank/DDBJ whole genome shotgun (WGS) entry which is preliminary data.</text>
</comment>
<dbReference type="PANTHER" id="PTHR38033:SF1">
    <property type="entry name" value="DOTU FAMILY TYPE IV_VI SECRETION SYSTEM PROTEIN"/>
    <property type="match status" value="1"/>
</dbReference>
<organism evidence="4 5">
    <name type="scientific">Luteimonas deserti</name>
    <dbReference type="NCBI Taxonomy" id="2752306"/>
    <lineage>
        <taxon>Bacteria</taxon>
        <taxon>Pseudomonadati</taxon>
        <taxon>Pseudomonadota</taxon>
        <taxon>Gammaproteobacteria</taxon>
        <taxon>Lysobacterales</taxon>
        <taxon>Lysobacteraceae</taxon>
        <taxon>Luteimonas</taxon>
    </lineage>
</organism>
<dbReference type="Gene3D" id="3.30.1330.60">
    <property type="entry name" value="OmpA-like domain"/>
    <property type="match status" value="1"/>
</dbReference>
<keyword evidence="2" id="KW-1133">Transmembrane helix</keyword>
<dbReference type="NCBIfam" id="NF038228">
    <property type="entry name" value="IcmH_DotU_IVB"/>
    <property type="match status" value="1"/>
</dbReference>
<dbReference type="Proteomes" id="UP000589896">
    <property type="component" value="Unassembled WGS sequence"/>
</dbReference>
<evidence type="ECO:0000313" key="4">
    <source>
        <dbReference type="EMBL" id="NYZ64299.1"/>
    </source>
</evidence>
<name>A0A7Z0QSV3_9GAMM</name>
<reference evidence="4 5" key="1">
    <citation type="submission" date="2020-07" db="EMBL/GenBank/DDBJ databases">
        <title>isolation of Luteimonas sp. SJ-16.</title>
        <authorList>
            <person name="Huang X.-X."/>
            <person name="Xu L."/>
            <person name="Sun J.-Q."/>
        </authorList>
    </citation>
    <scope>NUCLEOTIDE SEQUENCE [LARGE SCALE GENOMIC DNA]</scope>
    <source>
        <strain evidence="4 5">SJ-16</strain>
    </source>
</reference>
<dbReference type="InterPro" id="IPR006665">
    <property type="entry name" value="OmpA-like"/>
</dbReference>
<evidence type="ECO:0000313" key="5">
    <source>
        <dbReference type="Proteomes" id="UP000589896"/>
    </source>
</evidence>
<dbReference type="InterPro" id="IPR017732">
    <property type="entry name" value="T4/T6SS_DotU"/>
</dbReference>
<sequence length="430" mass="46008">MRSRPQDILEDATIVRPGSADRLPLPGAGEAMAGPPAPEEISAFLGRGRNPLLHAASPLLLLAVQLRHSANAGDAEALRAQVQTQVRRFESRLAEGGVGTQTITAARYVLCATLDEAVLNSPWGERSGWASRTLLVTFHGESYGGARFFQLLDQLLQDVPRHIELLELMYACLALGFSGRFQIEAGGRARLADIQDDLQRRIRAQRGALPDALSPNWRGLDQRGSPLARRLAPWLVAGACFAVVLGVYGWFHVRLNELAAPIGAEAARIGLASVAPPGDAPRPPPTLTLAQLLSSEKRAGLLEVDQRADGQAWVRLSAGAMFASGGDELDGDARALVSRVGAALEQLPGRVLVVGHTDDQPLRSLRFKDNYALSTARAQAVAEVVGGSLTDPGRIEVVGAGASQPLLQPASRPEHRARNRRVDILYQPGN</sequence>
<dbReference type="EMBL" id="JACCJZ010000020">
    <property type="protein sequence ID" value="NYZ64299.1"/>
    <property type="molecule type" value="Genomic_DNA"/>
</dbReference>
<evidence type="ECO:0000256" key="1">
    <source>
        <dbReference type="PROSITE-ProRule" id="PRU00473"/>
    </source>
</evidence>
<keyword evidence="1 2" id="KW-0472">Membrane</keyword>
<dbReference type="InterPro" id="IPR038522">
    <property type="entry name" value="T4/T6SS_DotU_sf"/>
</dbReference>
<dbReference type="Pfam" id="PF09850">
    <property type="entry name" value="DotU"/>
    <property type="match status" value="1"/>
</dbReference>
<dbReference type="PANTHER" id="PTHR38033">
    <property type="entry name" value="MEMBRANE PROTEIN-RELATED"/>
    <property type="match status" value="1"/>
</dbReference>
<protein>
    <submittedName>
        <fullName evidence="4">DotU family type IV/VI secretion system protein</fullName>
    </submittedName>
</protein>
<feature type="domain" description="OmpA-like" evidence="3">
    <location>
        <begin position="309"/>
        <end position="430"/>
    </location>
</feature>
<evidence type="ECO:0000259" key="3">
    <source>
        <dbReference type="PROSITE" id="PS51123"/>
    </source>
</evidence>
<keyword evidence="5" id="KW-1185">Reference proteome</keyword>
<accession>A0A7Z0QSV3</accession>
<dbReference type="Pfam" id="PF00691">
    <property type="entry name" value="OmpA"/>
    <property type="match status" value="1"/>
</dbReference>
<dbReference type="SUPFAM" id="SSF103088">
    <property type="entry name" value="OmpA-like"/>
    <property type="match status" value="1"/>
</dbReference>
<dbReference type="Gene3D" id="1.25.40.590">
    <property type="entry name" value="Type IV / VI secretion system, DotU"/>
    <property type="match status" value="1"/>
</dbReference>
<dbReference type="InterPro" id="IPR036737">
    <property type="entry name" value="OmpA-like_sf"/>
</dbReference>
<dbReference type="NCBIfam" id="TIGR03349">
    <property type="entry name" value="IV_VI_DotU"/>
    <property type="match status" value="1"/>
</dbReference>
<keyword evidence="2" id="KW-0812">Transmembrane</keyword>